<accession>A0A0W0FYK6</accession>
<evidence type="ECO:0000313" key="2">
    <source>
        <dbReference type="Proteomes" id="UP000054988"/>
    </source>
</evidence>
<comment type="caution">
    <text evidence="1">The sequence shown here is derived from an EMBL/GenBank/DDBJ whole genome shotgun (WGS) entry which is preliminary data.</text>
</comment>
<dbReference type="AlphaFoldDB" id="A0A0W0FYK6"/>
<dbReference type="EMBL" id="LATX01001461">
    <property type="protein sequence ID" value="KTB41442.1"/>
    <property type="molecule type" value="Genomic_DNA"/>
</dbReference>
<evidence type="ECO:0000313" key="1">
    <source>
        <dbReference type="EMBL" id="KTB41442.1"/>
    </source>
</evidence>
<name>A0A0W0FYK6_MONRR</name>
<sequence length="23" mass="2668">MLWNLQNDTGESWNTKICMGTPK</sequence>
<protein>
    <submittedName>
        <fullName evidence="1">Uncharacterized protein</fullName>
    </submittedName>
</protein>
<gene>
    <name evidence="1" type="ORF">WG66_5974</name>
</gene>
<reference evidence="1 2" key="1">
    <citation type="submission" date="2015-12" db="EMBL/GenBank/DDBJ databases">
        <title>Draft genome sequence of Moniliophthora roreri, the causal agent of frosty pod rot of cacao.</title>
        <authorList>
            <person name="Aime M.C."/>
            <person name="Diaz-Valderrama J.R."/>
            <person name="Kijpornyongpan T."/>
            <person name="Phillips-Mora W."/>
        </authorList>
    </citation>
    <scope>NUCLEOTIDE SEQUENCE [LARGE SCALE GENOMIC DNA]</scope>
    <source>
        <strain evidence="1 2">MCA 2952</strain>
    </source>
</reference>
<organism evidence="1 2">
    <name type="scientific">Moniliophthora roreri</name>
    <name type="common">Frosty pod rot fungus</name>
    <name type="synonym">Monilia roreri</name>
    <dbReference type="NCBI Taxonomy" id="221103"/>
    <lineage>
        <taxon>Eukaryota</taxon>
        <taxon>Fungi</taxon>
        <taxon>Dikarya</taxon>
        <taxon>Basidiomycota</taxon>
        <taxon>Agaricomycotina</taxon>
        <taxon>Agaricomycetes</taxon>
        <taxon>Agaricomycetidae</taxon>
        <taxon>Agaricales</taxon>
        <taxon>Marasmiineae</taxon>
        <taxon>Marasmiaceae</taxon>
        <taxon>Moniliophthora</taxon>
    </lineage>
</organism>
<dbReference type="Proteomes" id="UP000054988">
    <property type="component" value="Unassembled WGS sequence"/>
</dbReference>
<proteinExistence type="predicted"/>